<gene>
    <name evidence="3" type="ORF">Cfor_12767</name>
</gene>
<accession>A0A6L2PJX9</accession>
<dbReference type="PANTHER" id="PTHR10202:SF13">
    <property type="entry name" value="PRESENILIN HOMOLOG"/>
    <property type="match status" value="1"/>
</dbReference>
<dbReference type="InterPro" id="IPR001108">
    <property type="entry name" value="Peptidase_A22A"/>
</dbReference>
<keyword evidence="2" id="KW-1133">Transmembrane helix</keyword>
<proteinExistence type="predicted"/>
<feature type="non-terminal residue" evidence="3">
    <location>
        <position position="128"/>
    </location>
</feature>
<dbReference type="GO" id="GO:0055074">
    <property type="term" value="P:calcium ion homeostasis"/>
    <property type="evidence" value="ECO:0007669"/>
    <property type="project" value="TreeGrafter"/>
</dbReference>
<dbReference type="Proteomes" id="UP000502823">
    <property type="component" value="Unassembled WGS sequence"/>
</dbReference>
<evidence type="ECO:0008006" key="5">
    <source>
        <dbReference type="Google" id="ProtNLM"/>
    </source>
</evidence>
<reference evidence="4" key="1">
    <citation type="submission" date="2020-01" db="EMBL/GenBank/DDBJ databases">
        <title>Draft genome sequence of the Termite Coptotermes fromosanus.</title>
        <authorList>
            <person name="Itakura S."/>
            <person name="Yosikawa Y."/>
            <person name="Umezawa K."/>
        </authorList>
    </citation>
    <scope>NUCLEOTIDE SEQUENCE [LARGE SCALE GENOMIC DNA]</scope>
</reference>
<dbReference type="Pfam" id="PF01080">
    <property type="entry name" value="Presenilin"/>
    <property type="match status" value="1"/>
</dbReference>
<name>A0A6L2PJX9_COPFO</name>
<dbReference type="GO" id="GO:0007219">
    <property type="term" value="P:Notch signaling pathway"/>
    <property type="evidence" value="ECO:0007669"/>
    <property type="project" value="TreeGrafter"/>
</dbReference>
<evidence type="ECO:0000256" key="1">
    <source>
        <dbReference type="SAM" id="MobiDB-lite"/>
    </source>
</evidence>
<sequence length="128" mass="13974">MSDSEYESATEYTSLMDAHVAPVRAEPVADKIGRRRKPRTSQEARADAAESDHQENGLINHAPASSPEGGHAAGNLSGLTEWPVEEEEELKYGAKHVIKLFVPVSLCMLVVVATISSVTFYTTKDIYL</sequence>
<evidence type="ECO:0000256" key="2">
    <source>
        <dbReference type="SAM" id="Phobius"/>
    </source>
</evidence>
<protein>
    <recommendedName>
        <fullName evidence="5">Presenilin</fullName>
    </recommendedName>
</protein>
<organism evidence="3 4">
    <name type="scientific">Coptotermes formosanus</name>
    <name type="common">Formosan subterranean termite</name>
    <dbReference type="NCBI Taxonomy" id="36987"/>
    <lineage>
        <taxon>Eukaryota</taxon>
        <taxon>Metazoa</taxon>
        <taxon>Ecdysozoa</taxon>
        <taxon>Arthropoda</taxon>
        <taxon>Hexapoda</taxon>
        <taxon>Insecta</taxon>
        <taxon>Pterygota</taxon>
        <taxon>Neoptera</taxon>
        <taxon>Polyneoptera</taxon>
        <taxon>Dictyoptera</taxon>
        <taxon>Blattodea</taxon>
        <taxon>Blattoidea</taxon>
        <taxon>Termitoidae</taxon>
        <taxon>Rhinotermitidae</taxon>
        <taxon>Coptotermes</taxon>
    </lineage>
</organism>
<dbReference type="GO" id="GO:0070765">
    <property type="term" value="C:gamma-secretase complex"/>
    <property type="evidence" value="ECO:0007669"/>
    <property type="project" value="TreeGrafter"/>
</dbReference>
<feature type="region of interest" description="Disordered" evidence="1">
    <location>
        <begin position="1"/>
        <end position="20"/>
    </location>
</feature>
<dbReference type="AlphaFoldDB" id="A0A6L2PJX9"/>
<dbReference type="EMBL" id="BLKM01011269">
    <property type="protein sequence ID" value="GFG32666.1"/>
    <property type="molecule type" value="Genomic_DNA"/>
</dbReference>
<dbReference type="GO" id="GO:0006509">
    <property type="term" value="P:membrane protein ectodomain proteolysis"/>
    <property type="evidence" value="ECO:0007669"/>
    <property type="project" value="TreeGrafter"/>
</dbReference>
<comment type="caution">
    <text evidence="3">The sequence shown here is derived from an EMBL/GenBank/DDBJ whole genome shotgun (WGS) entry which is preliminary data.</text>
</comment>
<keyword evidence="2" id="KW-0812">Transmembrane</keyword>
<keyword evidence="2" id="KW-0472">Membrane</keyword>
<dbReference type="GO" id="GO:0016485">
    <property type="term" value="P:protein processing"/>
    <property type="evidence" value="ECO:0007669"/>
    <property type="project" value="InterPro"/>
</dbReference>
<feature type="transmembrane region" description="Helical" evidence="2">
    <location>
        <begin position="100"/>
        <end position="121"/>
    </location>
</feature>
<evidence type="ECO:0000313" key="3">
    <source>
        <dbReference type="EMBL" id="GFG32666.1"/>
    </source>
</evidence>
<keyword evidence="4" id="KW-1185">Reference proteome</keyword>
<dbReference type="OrthoDB" id="20287at2759"/>
<feature type="compositionally biased region" description="Basic and acidic residues" evidence="1">
    <location>
        <begin position="40"/>
        <end position="55"/>
    </location>
</feature>
<feature type="region of interest" description="Disordered" evidence="1">
    <location>
        <begin position="26"/>
        <end position="80"/>
    </location>
</feature>
<dbReference type="PANTHER" id="PTHR10202">
    <property type="entry name" value="PRESENILIN"/>
    <property type="match status" value="1"/>
</dbReference>
<dbReference type="GO" id="GO:0042500">
    <property type="term" value="F:aspartic endopeptidase activity, intramembrane cleaving"/>
    <property type="evidence" value="ECO:0007669"/>
    <property type="project" value="InterPro"/>
</dbReference>
<dbReference type="GO" id="GO:0034205">
    <property type="term" value="P:amyloid-beta formation"/>
    <property type="evidence" value="ECO:0007669"/>
    <property type="project" value="TreeGrafter"/>
</dbReference>
<dbReference type="InParanoid" id="A0A6L2PJX9"/>
<evidence type="ECO:0000313" key="4">
    <source>
        <dbReference type="Proteomes" id="UP000502823"/>
    </source>
</evidence>